<dbReference type="OrthoDB" id="6773033at2759"/>
<keyword evidence="2" id="KW-1185">Reference proteome</keyword>
<dbReference type="Proteomes" id="UP000051574">
    <property type="component" value="Unassembled WGS sequence"/>
</dbReference>
<proteinExistence type="predicted"/>
<comment type="caution">
    <text evidence="1">The sequence shown here is derived from an EMBL/GenBank/DDBJ whole genome shotgun (WGS) entry which is preliminary data.</text>
</comment>
<reference evidence="1 2" key="1">
    <citation type="submission" date="2015-09" db="EMBL/GenBank/DDBJ databases">
        <title>Draft genome of the scarab beetle Oryctes borbonicus.</title>
        <authorList>
            <person name="Meyer J.M."/>
            <person name="Markov G.V."/>
            <person name="Baskaran P."/>
            <person name="Herrmann M."/>
            <person name="Sommer R.J."/>
            <person name="Roedelsperger C."/>
        </authorList>
    </citation>
    <scope>NUCLEOTIDE SEQUENCE [LARGE SCALE GENOMIC DNA]</scope>
    <source>
        <strain evidence="1">OB123</strain>
        <tissue evidence="1">Whole animal</tissue>
    </source>
</reference>
<organism evidence="1 2">
    <name type="scientific">Oryctes borbonicus</name>
    <dbReference type="NCBI Taxonomy" id="1629725"/>
    <lineage>
        <taxon>Eukaryota</taxon>
        <taxon>Metazoa</taxon>
        <taxon>Ecdysozoa</taxon>
        <taxon>Arthropoda</taxon>
        <taxon>Hexapoda</taxon>
        <taxon>Insecta</taxon>
        <taxon>Pterygota</taxon>
        <taxon>Neoptera</taxon>
        <taxon>Endopterygota</taxon>
        <taxon>Coleoptera</taxon>
        <taxon>Polyphaga</taxon>
        <taxon>Scarabaeiformia</taxon>
        <taxon>Scarabaeidae</taxon>
        <taxon>Dynastinae</taxon>
        <taxon>Oryctes</taxon>
    </lineage>
</organism>
<feature type="non-terminal residue" evidence="1">
    <location>
        <position position="1"/>
    </location>
</feature>
<protein>
    <submittedName>
        <fullName evidence="1">Uncharacterized protein</fullName>
    </submittedName>
</protein>
<feature type="non-terminal residue" evidence="1">
    <location>
        <position position="163"/>
    </location>
</feature>
<dbReference type="EMBL" id="LJIG01022877">
    <property type="protein sequence ID" value="KRT78271.1"/>
    <property type="molecule type" value="Genomic_DNA"/>
</dbReference>
<gene>
    <name evidence="1" type="ORF">AMK59_8506</name>
</gene>
<name>A0A0T6AT32_9SCAR</name>
<evidence type="ECO:0000313" key="1">
    <source>
        <dbReference type="EMBL" id="KRT78271.1"/>
    </source>
</evidence>
<sequence>LLQYIEKSMAARKIQKYWWRFRQKRYNAAITIQRFYRRTFLKRKRSSIENFIDLSKKSGDLPMDNEDNLSGNLNDNYFINSCRKAEEYLKAHQFNRNYEGEQLSLTLEKYFNTLQTKQFKRVLFSGDHIISYNRLAEIPVRLHLSKTCIPYSNLLPKSELSKG</sequence>
<accession>A0A0T6AT32</accession>
<dbReference type="AlphaFoldDB" id="A0A0T6AT32"/>
<evidence type="ECO:0000313" key="2">
    <source>
        <dbReference type="Proteomes" id="UP000051574"/>
    </source>
</evidence>